<dbReference type="Proteomes" id="UP000015354">
    <property type="component" value="Unassembled WGS sequence"/>
</dbReference>
<dbReference type="InterPro" id="IPR009944">
    <property type="entry name" value="Amastin"/>
</dbReference>
<dbReference type="PANTHER" id="PTHR33297:SF4">
    <property type="entry name" value="AMASTIN"/>
    <property type="match status" value="1"/>
</dbReference>
<feature type="transmembrane region" description="Helical" evidence="1">
    <location>
        <begin position="211"/>
        <end position="231"/>
    </location>
</feature>
<name>S9VXK9_9TRYP</name>
<comment type="caution">
    <text evidence="2">The sequence shown here is derived from an EMBL/GenBank/DDBJ whole genome shotgun (WGS) entry which is preliminary data.</text>
</comment>
<evidence type="ECO:0000256" key="1">
    <source>
        <dbReference type="SAM" id="Phobius"/>
    </source>
</evidence>
<keyword evidence="3" id="KW-1185">Reference proteome</keyword>
<gene>
    <name evidence="2" type="ORF">STCU_03229</name>
</gene>
<feature type="transmembrane region" description="Helical" evidence="1">
    <location>
        <begin position="182"/>
        <end position="204"/>
    </location>
</feature>
<proteinExistence type="predicted"/>
<dbReference type="AlphaFoldDB" id="S9VXK9"/>
<keyword evidence="1" id="KW-1133">Transmembrane helix</keyword>
<evidence type="ECO:0000313" key="2">
    <source>
        <dbReference type="EMBL" id="EPY31796.1"/>
    </source>
</evidence>
<dbReference type="EMBL" id="ATMH01003229">
    <property type="protein sequence ID" value="EPY31796.1"/>
    <property type="molecule type" value="Genomic_DNA"/>
</dbReference>
<feature type="transmembrane region" description="Helical" evidence="1">
    <location>
        <begin position="96"/>
        <end position="116"/>
    </location>
</feature>
<keyword evidence="1" id="KW-0812">Transmembrane</keyword>
<sequence>MHSYPHLLLVCIRNYIHIHIYIFIYIYIYVYMYYPHTASLSSLSCWFVIKDYILLLSLPVSPSITTFLHLVTFIHSIYIHLQSKKKMCCSEARISSIFYVILECIILLVIVFGTAFDQFRLSTADSNATVTAQFESTFNDGSCVTLWGAKQKCYSGGYSLNGTKAFWDNCPARQRLFRAAEVLSIISIGLVAISAACGLFYLCCCGGCMRYFLFVLGLLSFVSLCVTWAIMAGSYSKAQDTDATVAASLLDALTCDAMKSQNFRYGAGFGLLVAGWGLQFFNCIIILLPC</sequence>
<evidence type="ECO:0000313" key="3">
    <source>
        <dbReference type="Proteomes" id="UP000015354"/>
    </source>
</evidence>
<feature type="transmembrane region" description="Helical" evidence="1">
    <location>
        <begin position="267"/>
        <end position="288"/>
    </location>
</feature>
<feature type="transmembrane region" description="Helical" evidence="1">
    <location>
        <begin position="12"/>
        <end position="32"/>
    </location>
</feature>
<keyword evidence="1" id="KW-0472">Membrane</keyword>
<accession>S9VXK9</accession>
<dbReference type="Pfam" id="PF07344">
    <property type="entry name" value="Amastin"/>
    <property type="match status" value="1"/>
</dbReference>
<dbReference type="PANTHER" id="PTHR33297">
    <property type="entry name" value="AMASTIN-LIKE SURFACE PROTEIN-LIKE PROTEIN-RELATED"/>
    <property type="match status" value="1"/>
</dbReference>
<reference evidence="2 3" key="1">
    <citation type="journal article" date="2013" name="PLoS ONE">
        <title>Predicting the Proteins of Angomonas deanei, Strigomonas culicis and Their Respective Endosymbionts Reveals New Aspects of the Trypanosomatidae Family.</title>
        <authorList>
            <person name="Motta M.C."/>
            <person name="Martins A.C."/>
            <person name="de Souza S.S."/>
            <person name="Catta-Preta C.M."/>
            <person name="Silva R."/>
            <person name="Klein C.C."/>
            <person name="de Almeida L.G."/>
            <person name="de Lima Cunha O."/>
            <person name="Ciapina L.P."/>
            <person name="Brocchi M."/>
            <person name="Colabardini A.C."/>
            <person name="de Araujo Lima B."/>
            <person name="Machado C.R."/>
            <person name="de Almeida Soares C.M."/>
            <person name="Probst C.M."/>
            <person name="de Menezes C.B."/>
            <person name="Thompson C.E."/>
            <person name="Bartholomeu D.C."/>
            <person name="Gradia D.F."/>
            <person name="Pavoni D.P."/>
            <person name="Grisard E.C."/>
            <person name="Fantinatti-Garboggini F."/>
            <person name="Marchini F.K."/>
            <person name="Rodrigues-Luiz G.F."/>
            <person name="Wagner G."/>
            <person name="Goldman G.H."/>
            <person name="Fietto J.L."/>
            <person name="Elias M.C."/>
            <person name="Goldman M.H."/>
            <person name="Sagot M.F."/>
            <person name="Pereira M."/>
            <person name="Stoco P.H."/>
            <person name="de Mendonca-Neto R.P."/>
            <person name="Teixeira S.M."/>
            <person name="Maciel T.E."/>
            <person name="de Oliveira Mendes T.A."/>
            <person name="Urmenyi T.P."/>
            <person name="de Souza W."/>
            <person name="Schenkman S."/>
            <person name="de Vasconcelos A.T."/>
        </authorList>
    </citation>
    <scope>NUCLEOTIDE SEQUENCE [LARGE SCALE GENOMIC DNA]</scope>
</reference>
<feature type="transmembrane region" description="Helical" evidence="1">
    <location>
        <begin position="52"/>
        <end position="75"/>
    </location>
</feature>
<organism evidence="2 3">
    <name type="scientific">Strigomonas culicis</name>
    <dbReference type="NCBI Taxonomy" id="28005"/>
    <lineage>
        <taxon>Eukaryota</taxon>
        <taxon>Discoba</taxon>
        <taxon>Euglenozoa</taxon>
        <taxon>Kinetoplastea</taxon>
        <taxon>Metakinetoplastina</taxon>
        <taxon>Trypanosomatida</taxon>
        <taxon>Trypanosomatidae</taxon>
        <taxon>Strigomonadinae</taxon>
        <taxon>Strigomonas</taxon>
    </lineage>
</organism>
<protein>
    <submittedName>
        <fullName evidence="2">Amastin-like protein</fullName>
    </submittedName>
</protein>